<keyword evidence="2" id="KW-1185">Reference proteome</keyword>
<proteinExistence type="predicted"/>
<dbReference type="Proteomes" id="UP000799755">
    <property type="component" value="Unassembled WGS sequence"/>
</dbReference>
<comment type="caution">
    <text evidence="1">The sequence shown here is derived from an EMBL/GenBank/DDBJ whole genome shotgun (WGS) entry which is preliminary data.</text>
</comment>
<organism evidence="1 2">
    <name type="scientific">Lindgomyces ingoldianus</name>
    <dbReference type="NCBI Taxonomy" id="673940"/>
    <lineage>
        <taxon>Eukaryota</taxon>
        <taxon>Fungi</taxon>
        <taxon>Dikarya</taxon>
        <taxon>Ascomycota</taxon>
        <taxon>Pezizomycotina</taxon>
        <taxon>Dothideomycetes</taxon>
        <taxon>Pleosporomycetidae</taxon>
        <taxon>Pleosporales</taxon>
        <taxon>Lindgomycetaceae</taxon>
        <taxon>Lindgomyces</taxon>
    </lineage>
</organism>
<name>A0ACB6QQ20_9PLEO</name>
<evidence type="ECO:0000313" key="1">
    <source>
        <dbReference type="EMBL" id="KAF2469083.1"/>
    </source>
</evidence>
<evidence type="ECO:0000313" key="2">
    <source>
        <dbReference type="Proteomes" id="UP000799755"/>
    </source>
</evidence>
<protein>
    <submittedName>
        <fullName evidence="1">Uncharacterized protein</fullName>
    </submittedName>
</protein>
<gene>
    <name evidence="1" type="ORF">BDR25DRAFT_304620</name>
</gene>
<accession>A0ACB6QQ20</accession>
<reference evidence="1" key="1">
    <citation type="journal article" date="2020" name="Stud. Mycol.">
        <title>101 Dothideomycetes genomes: a test case for predicting lifestyles and emergence of pathogens.</title>
        <authorList>
            <person name="Haridas S."/>
            <person name="Albert R."/>
            <person name="Binder M."/>
            <person name="Bloem J."/>
            <person name="Labutti K."/>
            <person name="Salamov A."/>
            <person name="Andreopoulos B."/>
            <person name="Baker S."/>
            <person name="Barry K."/>
            <person name="Bills G."/>
            <person name="Bluhm B."/>
            <person name="Cannon C."/>
            <person name="Castanera R."/>
            <person name="Culley D."/>
            <person name="Daum C."/>
            <person name="Ezra D."/>
            <person name="Gonzalez J."/>
            <person name="Henrissat B."/>
            <person name="Kuo A."/>
            <person name="Liang C."/>
            <person name="Lipzen A."/>
            <person name="Lutzoni F."/>
            <person name="Magnuson J."/>
            <person name="Mondo S."/>
            <person name="Nolan M."/>
            <person name="Ohm R."/>
            <person name="Pangilinan J."/>
            <person name="Park H.-J."/>
            <person name="Ramirez L."/>
            <person name="Alfaro M."/>
            <person name="Sun H."/>
            <person name="Tritt A."/>
            <person name="Yoshinaga Y."/>
            <person name="Zwiers L.-H."/>
            <person name="Turgeon B."/>
            <person name="Goodwin S."/>
            <person name="Spatafora J."/>
            <person name="Crous P."/>
            <person name="Grigoriev I."/>
        </authorList>
    </citation>
    <scope>NUCLEOTIDE SEQUENCE</scope>
    <source>
        <strain evidence="1">ATCC 200398</strain>
    </source>
</reference>
<sequence length="204" mass="23592">MASAYKPRIPRNAISQSVSILEPNDTARKAVLSVFELIEQILLQLPMYDLLMAQSVCTRWRTVILSSSRIQRDLYFLPREVPSNASPADLKPNPVLAAAFEEVFEISKRRGLYHIWQRDFTVRKAFCMEILLHSTMDSWTEEVKYKEASWRRMLMTQPPVSSVAVTDLRVAPDYDDCFAEWVDIEEGVRMGDLLELNEDYVDAR</sequence>
<dbReference type="EMBL" id="MU003513">
    <property type="protein sequence ID" value="KAF2469083.1"/>
    <property type="molecule type" value="Genomic_DNA"/>
</dbReference>